<dbReference type="Gene3D" id="3.30.420.10">
    <property type="entry name" value="Ribonuclease H-like superfamily/Ribonuclease H"/>
    <property type="match status" value="1"/>
</dbReference>
<dbReference type="GO" id="GO:0015074">
    <property type="term" value="P:DNA integration"/>
    <property type="evidence" value="ECO:0007669"/>
    <property type="project" value="InterPro"/>
</dbReference>
<dbReference type="InterPro" id="IPR004189">
    <property type="entry name" value="Phage_Mu_transposase"/>
</dbReference>
<name>A0A8S5NVW5_9CAUD</name>
<reference evidence="3" key="1">
    <citation type="journal article" date="2021" name="Proc. Natl. Acad. Sci. U.S.A.">
        <title>A Catalog of Tens of Thousands of Viruses from Human Metagenomes Reveals Hidden Associations with Chronic Diseases.</title>
        <authorList>
            <person name="Tisza M.J."/>
            <person name="Buck C.B."/>
        </authorList>
    </citation>
    <scope>NUCLEOTIDE SEQUENCE</scope>
    <source>
        <strain evidence="3">CtrMq22</strain>
    </source>
</reference>
<evidence type="ECO:0000256" key="1">
    <source>
        <dbReference type="SAM" id="Coils"/>
    </source>
</evidence>
<proteinExistence type="predicted"/>
<dbReference type="InterPro" id="IPR015126">
    <property type="entry name" value="Mu_I-gamma"/>
</dbReference>
<dbReference type="PROSITE" id="PS51702">
    <property type="entry name" value="HTH_MU"/>
    <property type="match status" value="1"/>
</dbReference>
<dbReference type="Gene3D" id="1.10.10.10">
    <property type="entry name" value="Winged helix-like DNA-binding domain superfamily/Winged helix DNA-binding domain"/>
    <property type="match status" value="1"/>
</dbReference>
<dbReference type="InterPro" id="IPR012337">
    <property type="entry name" value="RNaseH-like_sf"/>
</dbReference>
<dbReference type="InterPro" id="IPR015378">
    <property type="entry name" value="Transposase-like_Mu_C"/>
</dbReference>
<organism evidence="3">
    <name type="scientific">Myoviridae sp. ctrMq22</name>
    <dbReference type="NCBI Taxonomy" id="2825181"/>
    <lineage>
        <taxon>Viruses</taxon>
        <taxon>Duplodnaviria</taxon>
        <taxon>Heunggongvirae</taxon>
        <taxon>Uroviricota</taxon>
        <taxon>Caudoviricetes</taxon>
    </lineage>
</organism>
<dbReference type="Pfam" id="PF09039">
    <property type="entry name" value="HTH_Tnp_Mu_2"/>
    <property type="match status" value="1"/>
</dbReference>
<dbReference type="Pfam" id="PF02316">
    <property type="entry name" value="HTH_Tnp_Mu_1"/>
    <property type="match status" value="1"/>
</dbReference>
<dbReference type="Gene3D" id="1.10.10.60">
    <property type="entry name" value="Homeodomain-like"/>
    <property type="match status" value="2"/>
</dbReference>
<feature type="domain" description="HTH Mu-type" evidence="2">
    <location>
        <begin position="1"/>
        <end position="34"/>
    </location>
</feature>
<accession>A0A8S5NVW5</accession>
<dbReference type="InterPro" id="IPR036388">
    <property type="entry name" value="WH-like_DNA-bd_sf"/>
</dbReference>
<dbReference type="InterPro" id="IPR003314">
    <property type="entry name" value="Mu-type_HTH"/>
</dbReference>
<keyword evidence="1" id="KW-0175">Coiled coil</keyword>
<evidence type="ECO:0000259" key="2">
    <source>
        <dbReference type="PROSITE" id="PS51702"/>
    </source>
</evidence>
<protein>
    <submittedName>
        <fullName evidence="3">Transposase</fullName>
    </submittedName>
</protein>
<feature type="coiled-coil region" evidence="1">
    <location>
        <begin position="539"/>
        <end position="566"/>
    </location>
</feature>
<dbReference type="InterPro" id="IPR036397">
    <property type="entry name" value="RNaseH_sf"/>
</dbReference>
<dbReference type="Gene3D" id="2.30.30.130">
    <property type="entry name" value="Transposase, Mu, C-terminal"/>
    <property type="match status" value="1"/>
</dbReference>
<dbReference type="Pfam" id="PF09299">
    <property type="entry name" value="Mu-transpos_C"/>
    <property type="match status" value="1"/>
</dbReference>
<dbReference type="EMBL" id="BK015263">
    <property type="protein sequence ID" value="DAD98508.1"/>
    <property type="molecule type" value="Genomic_DNA"/>
</dbReference>
<dbReference type="GO" id="GO:0006313">
    <property type="term" value="P:DNA transposition"/>
    <property type="evidence" value="ECO:0007669"/>
    <property type="project" value="InterPro"/>
</dbReference>
<dbReference type="Pfam" id="PF02914">
    <property type="entry name" value="DDE_2"/>
    <property type="match status" value="1"/>
</dbReference>
<dbReference type="SUPFAM" id="SSF50610">
    <property type="entry name" value="mu transposase, C-terminal domain"/>
    <property type="match status" value="1"/>
</dbReference>
<dbReference type="SUPFAM" id="SSF46689">
    <property type="entry name" value="Homeodomain-like"/>
    <property type="match status" value="2"/>
</dbReference>
<dbReference type="InterPro" id="IPR009004">
    <property type="entry name" value="Transposase_Mu_C"/>
</dbReference>
<dbReference type="GO" id="GO:0003677">
    <property type="term" value="F:DNA binding"/>
    <property type="evidence" value="ECO:0007669"/>
    <property type="project" value="InterPro"/>
</dbReference>
<dbReference type="InterPro" id="IPR009057">
    <property type="entry name" value="Homeodomain-like_sf"/>
</dbReference>
<dbReference type="SUPFAM" id="SSF53098">
    <property type="entry name" value="Ribonuclease H-like"/>
    <property type="match status" value="1"/>
</dbReference>
<evidence type="ECO:0000313" key="3">
    <source>
        <dbReference type="EMBL" id="DAD98508.1"/>
    </source>
</evidence>
<sequence length="626" mass="70544">MRRKRSGSKAMEYNTAILPVEARAELLLKRGKVETSKGVVTLARPAGGDMDSVRRALWQRWDAASDSARQLAEKWLPPLQMADELIGSGVTATTAFNTAAGMHAVSAASLRDKYYLVQKYAKSDWCAALIDRRGGSTRETRRAEFHEEAWQFLIADYLREEQPKFRKCYERLELAAKAHGWSIPSRSTAFRRVQSLDPAMVVACREGEHALMHLIPAQRRSVSHLNVMQWINGDGYQHNVFVKWFNGEIDRPKTWFWQDVKTRKIVGWRCDLTENTDSIRLSFMDVIEKYGIPEDFHITIDNTRAAANKWLTGGVKNRYRFTVREDDPLGLFPMIGATVHWTSVVAGKGWGQAKPVERAFGVGGLEEYIDKHPALAGAYTGPNPLAKPDNYGDRAVDADLFLEIIAEGVAMYNARQARETEMCEGKYSFDQVFERDLSQTIVRKPTEEQLRLFLLPAEAVTVNKKGEFTLTAGGSLKGAKNVYHNPALMAPTLRKVVARFDPRNLHGSVLCYTLDGRFLCEAPCINPVAFNDTQAGREYSRQQKRLKKATKAIIAAQKQKDALEVAELLPRLAEPAVPESRVVGIFRPAGNALMRQEVFEETDPDEDGYLDHSLNILELNKRKNVI</sequence>
<dbReference type="Gene3D" id="6.10.250.2550">
    <property type="match status" value="1"/>
</dbReference>
<dbReference type="GO" id="GO:0004803">
    <property type="term" value="F:transposase activity"/>
    <property type="evidence" value="ECO:0007669"/>
    <property type="project" value="InterPro"/>
</dbReference>